<proteinExistence type="predicted"/>
<evidence type="ECO:0000313" key="9">
    <source>
        <dbReference type="EMBL" id="CBY38517.1"/>
    </source>
</evidence>
<evidence type="ECO:0000256" key="1">
    <source>
        <dbReference type="ARBA" id="ARBA00004514"/>
    </source>
</evidence>
<comment type="function">
    <text evidence="6">Endoribonuclease that catalyzes the hydrolysis of histone-coding pre-mRNA 3'-end. Involved in histone pre-mRNA processing during the S-phase of the cell cycle, which is required for entering/progressing through S-phase. Cleaves histone pre-mRNA at a major and a minor cleavage site after the 5'-ACCCA-3' and the 5'-ACCCACA-3' sequence, respectively, and located downstream of the stem-loop. May require the presence of the HDE element located at the histone pre-RNA 3'-end to avoid non-specific cleavage.</text>
</comment>
<gene>
    <name evidence="9" type="ORF">GSOID_T00032466001</name>
</gene>
<feature type="domain" description="Metallo-beta-lactamase" evidence="8">
    <location>
        <begin position="48"/>
        <end position="200"/>
    </location>
</feature>
<dbReference type="GO" id="GO:0005829">
    <property type="term" value="C:cytosol"/>
    <property type="evidence" value="ECO:0007669"/>
    <property type="project" value="UniProtKB-SubCell"/>
</dbReference>
<dbReference type="SMART" id="SM00849">
    <property type="entry name" value="Lactamase_B"/>
    <property type="match status" value="1"/>
</dbReference>
<dbReference type="PANTHER" id="PTHR23200">
    <property type="entry name" value="METALLO-BETA-LACTAMASE DOMAIN-CONTAINING PROTEIN 1"/>
    <property type="match status" value="1"/>
</dbReference>
<evidence type="ECO:0000256" key="7">
    <source>
        <dbReference type="SAM" id="MobiDB-lite"/>
    </source>
</evidence>
<dbReference type="InterPro" id="IPR001279">
    <property type="entry name" value="Metallo-B-lactamas"/>
</dbReference>
<protein>
    <recommendedName>
        <fullName evidence="3">Metallo-beta-lactamase domain-containing protein 1</fullName>
    </recommendedName>
    <alternativeName>
        <fullName evidence="4">Endoribonuclease MBLAC1</fullName>
    </alternativeName>
</protein>
<sequence length="210" mass="23465">MSEIQAARDAAKPLDKRQGELSAEDLNMDMHDPDFRAPDFPKRKKFNQILASSLEINAEHVDAVLCSHGHSDHVGNLNLFPKAIIAVGRDISCGEQFRNPRLLPSDKAIGACLLRLSNETITIKYITTPGHTGGCCSLIIEGALRFDFKKYDKFAFVGDLWDEKDDESFYKSLSENPEQSVLSRSYILNTVKPDLIFPGHGPPFAPQKQY</sequence>
<feature type="region of interest" description="Disordered" evidence="7">
    <location>
        <begin position="1"/>
        <end position="32"/>
    </location>
</feature>
<evidence type="ECO:0000256" key="6">
    <source>
        <dbReference type="ARBA" id="ARBA00045869"/>
    </source>
</evidence>
<dbReference type="PANTHER" id="PTHR23200:SF48">
    <property type="entry name" value="METALLO-BETA-LACTAMASE DOMAIN-CONTAINING PROTEIN 1"/>
    <property type="match status" value="1"/>
</dbReference>
<dbReference type="EMBL" id="FN655248">
    <property type="protein sequence ID" value="CBY38517.1"/>
    <property type="molecule type" value="Genomic_DNA"/>
</dbReference>
<dbReference type="Proteomes" id="UP000011014">
    <property type="component" value="Unassembled WGS sequence"/>
</dbReference>
<evidence type="ECO:0000259" key="8">
    <source>
        <dbReference type="SMART" id="SM00849"/>
    </source>
</evidence>
<evidence type="ECO:0000256" key="4">
    <source>
        <dbReference type="ARBA" id="ARBA00032988"/>
    </source>
</evidence>
<evidence type="ECO:0000256" key="5">
    <source>
        <dbReference type="ARBA" id="ARBA00044690"/>
    </source>
</evidence>
<comment type="subunit">
    <text evidence="2">Homodimer.</text>
</comment>
<accession>E4YSS8</accession>
<dbReference type="Pfam" id="PF00753">
    <property type="entry name" value="Lactamase_B"/>
    <property type="match status" value="1"/>
</dbReference>
<feature type="compositionally biased region" description="Basic and acidic residues" evidence="7">
    <location>
        <begin position="9"/>
        <end position="19"/>
    </location>
</feature>
<dbReference type="InterPro" id="IPR039344">
    <property type="entry name" value="MBLAC1"/>
</dbReference>
<dbReference type="Gene3D" id="3.60.15.10">
    <property type="entry name" value="Ribonuclease Z/Hydroxyacylglutathione hydrolase-like"/>
    <property type="match status" value="1"/>
</dbReference>
<dbReference type="SUPFAM" id="SSF56281">
    <property type="entry name" value="Metallo-hydrolase/oxidoreductase"/>
    <property type="match status" value="1"/>
</dbReference>
<reference evidence="9" key="1">
    <citation type="journal article" date="2010" name="Science">
        <title>Plasticity of animal genome architecture unmasked by rapid evolution of a pelagic tunicate.</title>
        <authorList>
            <person name="Denoeud F."/>
            <person name="Henriet S."/>
            <person name="Mungpakdee S."/>
            <person name="Aury J.M."/>
            <person name="Da Silva C."/>
            <person name="Brinkmann H."/>
            <person name="Mikhaleva J."/>
            <person name="Olsen L.C."/>
            <person name="Jubin C."/>
            <person name="Canestro C."/>
            <person name="Bouquet J.M."/>
            <person name="Danks G."/>
            <person name="Poulain J."/>
            <person name="Campsteijn C."/>
            <person name="Adamski M."/>
            <person name="Cross I."/>
            <person name="Yadetie F."/>
            <person name="Muffato M."/>
            <person name="Louis A."/>
            <person name="Butcher S."/>
            <person name="Tsagkogeorga G."/>
            <person name="Konrad A."/>
            <person name="Singh S."/>
            <person name="Jensen M.F."/>
            <person name="Cong E.H."/>
            <person name="Eikeseth-Otteraa H."/>
            <person name="Noel B."/>
            <person name="Anthouard V."/>
            <person name="Porcel B.M."/>
            <person name="Kachouri-Lafond R."/>
            <person name="Nishino A."/>
            <person name="Ugolini M."/>
            <person name="Chourrout P."/>
            <person name="Nishida H."/>
            <person name="Aasland R."/>
            <person name="Huzurbazar S."/>
            <person name="Westhof E."/>
            <person name="Delsuc F."/>
            <person name="Lehrach H."/>
            <person name="Reinhardt R."/>
            <person name="Weissenbach J."/>
            <person name="Roy S.W."/>
            <person name="Artiguenave F."/>
            <person name="Postlethwait J.H."/>
            <person name="Manak J.R."/>
            <person name="Thompson E.M."/>
            <person name="Jaillon O."/>
            <person name="Du Pasquier L."/>
            <person name="Boudinot P."/>
            <person name="Liberles D.A."/>
            <person name="Volff J.N."/>
            <person name="Philippe H."/>
            <person name="Lenhard B."/>
            <person name="Roest Crollius H."/>
            <person name="Wincker P."/>
            <person name="Chourrout D."/>
        </authorList>
    </citation>
    <scope>NUCLEOTIDE SEQUENCE [LARGE SCALE GENOMIC DNA]</scope>
</reference>
<evidence type="ECO:0000256" key="3">
    <source>
        <dbReference type="ARBA" id="ARBA00014856"/>
    </source>
</evidence>
<dbReference type="InterPro" id="IPR036866">
    <property type="entry name" value="RibonucZ/Hydroxyglut_hydro"/>
</dbReference>
<organism evidence="9">
    <name type="scientific">Oikopleura dioica</name>
    <name type="common">Tunicate</name>
    <dbReference type="NCBI Taxonomy" id="34765"/>
    <lineage>
        <taxon>Eukaryota</taxon>
        <taxon>Metazoa</taxon>
        <taxon>Chordata</taxon>
        <taxon>Tunicata</taxon>
        <taxon>Appendicularia</taxon>
        <taxon>Copelata</taxon>
        <taxon>Oikopleuridae</taxon>
        <taxon>Oikopleura</taxon>
    </lineage>
</organism>
<evidence type="ECO:0000256" key="2">
    <source>
        <dbReference type="ARBA" id="ARBA00011738"/>
    </source>
</evidence>
<dbReference type="AlphaFoldDB" id="E4YSS8"/>
<name>E4YSS8_OIKDI</name>
<comment type="catalytic activity">
    <reaction evidence="5">
        <text>a ribonucleotidyl-ribonucleotide-RNA + H2O = a 3'-end ribonucleotide-RNA + a 5'-end 5'-phospho-ribonucleoside-RNA + H(+)</text>
        <dbReference type="Rhea" id="RHEA:68096"/>
        <dbReference type="Rhea" id="RHEA-COMP:15179"/>
        <dbReference type="Rhea" id="RHEA-COMP:17355"/>
        <dbReference type="Rhea" id="RHEA-COMP:17428"/>
        <dbReference type="ChEBI" id="CHEBI:15377"/>
        <dbReference type="ChEBI" id="CHEBI:15378"/>
        <dbReference type="ChEBI" id="CHEBI:74896"/>
        <dbReference type="ChEBI" id="CHEBI:138282"/>
        <dbReference type="ChEBI" id="CHEBI:173118"/>
    </reaction>
    <physiologicalReaction direction="left-to-right" evidence="5">
        <dbReference type="Rhea" id="RHEA:68097"/>
    </physiologicalReaction>
</comment>
<comment type="subcellular location">
    <subcellularLocation>
        <location evidence="1">Cytoplasm</location>
        <location evidence="1">Cytosol</location>
    </subcellularLocation>
</comment>